<dbReference type="SUPFAM" id="SSF69593">
    <property type="entry name" value="Glycerol-3-phosphate (1)-acyltransferase"/>
    <property type="match status" value="1"/>
</dbReference>
<proteinExistence type="predicted"/>
<dbReference type="CDD" id="cd07989">
    <property type="entry name" value="LPLAT_AGPAT-like"/>
    <property type="match status" value="1"/>
</dbReference>
<evidence type="ECO:0000256" key="4">
    <source>
        <dbReference type="ARBA" id="ARBA00023098"/>
    </source>
</evidence>
<dbReference type="InterPro" id="IPR002123">
    <property type="entry name" value="Plipid/glycerol_acylTrfase"/>
</dbReference>
<name>A0A7S3Z4M4_9EUKA</name>
<reference evidence="8" key="1">
    <citation type="submission" date="2021-01" db="EMBL/GenBank/DDBJ databases">
        <authorList>
            <person name="Corre E."/>
            <person name="Pelletier E."/>
            <person name="Niang G."/>
            <person name="Scheremetjew M."/>
            <person name="Finn R."/>
            <person name="Kale V."/>
            <person name="Holt S."/>
            <person name="Cochrane G."/>
            <person name="Meng A."/>
            <person name="Brown T."/>
            <person name="Cohen L."/>
        </authorList>
    </citation>
    <scope>NUCLEOTIDE SEQUENCE</scope>
    <source>
        <strain evidence="8">CCCM811</strain>
    </source>
</reference>
<keyword evidence="6" id="KW-0732">Signal</keyword>
<evidence type="ECO:0000313" key="8">
    <source>
        <dbReference type="EMBL" id="CAE0671463.1"/>
    </source>
</evidence>
<evidence type="ECO:0000256" key="6">
    <source>
        <dbReference type="SAM" id="SignalP"/>
    </source>
</evidence>
<organism evidence="8">
    <name type="scientific">Lotharella globosa</name>
    <dbReference type="NCBI Taxonomy" id="91324"/>
    <lineage>
        <taxon>Eukaryota</taxon>
        <taxon>Sar</taxon>
        <taxon>Rhizaria</taxon>
        <taxon>Cercozoa</taxon>
        <taxon>Chlorarachniophyceae</taxon>
        <taxon>Lotharella</taxon>
    </lineage>
</organism>
<feature type="signal peptide" evidence="6">
    <location>
        <begin position="1"/>
        <end position="20"/>
    </location>
</feature>
<evidence type="ECO:0000256" key="3">
    <source>
        <dbReference type="ARBA" id="ARBA00022679"/>
    </source>
</evidence>
<keyword evidence="4" id="KW-0443">Lipid metabolism</keyword>
<feature type="chain" id="PRO_5031354678" description="Phospholipid/glycerol acyltransferase domain-containing protein" evidence="6">
    <location>
        <begin position="21"/>
        <end position="376"/>
    </location>
</feature>
<evidence type="ECO:0000256" key="2">
    <source>
        <dbReference type="ARBA" id="ARBA00022516"/>
    </source>
</evidence>
<sequence>MGWLLPTLLLAPALGAAVRAAPHLSSVPQQAAPLSRRFRVRATTRKTAGSTVAQQVPAGIQSNRATSRPIVEGGDADDKNRIPTAHERHLRAAQAGLIPRLRAPRLGPLKKMLTKAQAYTYFALFFSLSYLWCLSAQALFKVGVFSELERQKVTIRMVGQIASSLLSILPFFELEIHGQDNVTREDGPVVWVANHVSELDLLVFLAIEGRLKVGKKRPIKFLYWSELDQYPVLSTFVKTSGMIPVEMEDTGFEIENQYKLHSVKDMMKRMNSALDEGFDIAILPEGRRNPDAPTLGKAFPGAYRLAKKHKAPIQFIGTHGIEDVWNVADGLHCGRKRVSVNIFPKIHNITSQEEFARRFYDLIGPWAASKTDVVDS</sequence>
<gene>
    <name evidence="8" type="ORF">LGLO00237_LOCUS23108</name>
</gene>
<dbReference type="Pfam" id="PF01553">
    <property type="entry name" value="Acyltransferase"/>
    <property type="match status" value="1"/>
</dbReference>
<dbReference type="GO" id="GO:0003841">
    <property type="term" value="F:1-acylglycerol-3-phosphate O-acyltransferase activity"/>
    <property type="evidence" value="ECO:0007669"/>
    <property type="project" value="TreeGrafter"/>
</dbReference>
<keyword evidence="5" id="KW-0012">Acyltransferase</keyword>
<comment type="pathway">
    <text evidence="1">Lipid metabolism.</text>
</comment>
<dbReference type="GO" id="GO:0006654">
    <property type="term" value="P:phosphatidic acid biosynthetic process"/>
    <property type="evidence" value="ECO:0007669"/>
    <property type="project" value="TreeGrafter"/>
</dbReference>
<dbReference type="AlphaFoldDB" id="A0A7S3Z4M4"/>
<keyword evidence="3" id="KW-0808">Transferase</keyword>
<evidence type="ECO:0000256" key="5">
    <source>
        <dbReference type="ARBA" id="ARBA00023315"/>
    </source>
</evidence>
<evidence type="ECO:0000259" key="7">
    <source>
        <dbReference type="SMART" id="SM00563"/>
    </source>
</evidence>
<keyword evidence="2" id="KW-0444">Lipid biosynthesis</keyword>
<evidence type="ECO:0000256" key="1">
    <source>
        <dbReference type="ARBA" id="ARBA00005189"/>
    </source>
</evidence>
<dbReference type="PANTHER" id="PTHR10434:SF64">
    <property type="entry name" value="1-ACYL-SN-GLYCEROL-3-PHOSPHATE ACYLTRANSFERASE-RELATED"/>
    <property type="match status" value="1"/>
</dbReference>
<dbReference type="EMBL" id="HBIV01032411">
    <property type="protein sequence ID" value="CAE0671463.1"/>
    <property type="molecule type" value="Transcribed_RNA"/>
</dbReference>
<protein>
    <recommendedName>
        <fullName evidence="7">Phospholipid/glycerol acyltransferase domain-containing protein</fullName>
    </recommendedName>
</protein>
<dbReference type="PANTHER" id="PTHR10434">
    <property type="entry name" value="1-ACYL-SN-GLYCEROL-3-PHOSPHATE ACYLTRANSFERASE"/>
    <property type="match status" value="1"/>
</dbReference>
<accession>A0A7S3Z4M4</accession>
<feature type="domain" description="Phospholipid/glycerol acyltransferase" evidence="7">
    <location>
        <begin position="189"/>
        <end position="321"/>
    </location>
</feature>
<dbReference type="SMART" id="SM00563">
    <property type="entry name" value="PlsC"/>
    <property type="match status" value="1"/>
</dbReference>